<dbReference type="Gene3D" id="3.30.420.40">
    <property type="match status" value="2"/>
</dbReference>
<dbReference type="PANTHER" id="PTHR18964">
    <property type="entry name" value="ROK (REPRESSOR, ORF, KINASE) FAMILY"/>
    <property type="match status" value="1"/>
</dbReference>
<dbReference type="CDD" id="cd23763">
    <property type="entry name" value="ASKHA_ATPase_ROK"/>
    <property type="match status" value="1"/>
</dbReference>
<name>A0ABP9P3L5_9BACT</name>
<dbReference type="PANTHER" id="PTHR18964:SF149">
    <property type="entry name" value="BIFUNCTIONAL UDP-N-ACETYLGLUCOSAMINE 2-EPIMERASE_N-ACETYLMANNOSAMINE KINASE"/>
    <property type="match status" value="1"/>
</dbReference>
<evidence type="ECO:0000313" key="2">
    <source>
        <dbReference type="EMBL" id="GAA5138452.1"/>
    </source>
</evidence>
<organism evidence="2 3">
    <name type="scientific">Prosthecobacter algae</name>
    <dbReference type="NCBI Taxonomy" id="1144682"/>
    <lineage>
        <taxon>Bacteria</taxon>
        <taxon>Pseudomonadati</taxon>
        <taxon>Verrucomicrobiota</taxon>
        <taxon>Verrucomicrobiia</taxon>
        <taxon>Verrucomicrobiales</taxon>
        <taxon>Verrucomicrobiaceae</taxon>
        <taxon>Prosthecobacter</taxon>
    </lineage>
</organism>
<gene>
    <name evidence="2" type="ORF">GCM10023213_17260</name>
</gene>
<dbReference type="InterPro" id="IPR043129">
    <property type="entry name" value="ATPase_NBD"/>
</dbReference>
<dbReference type="EMBL" id="BAABIA010000003">
    <property type="protein sequence ID" value="GAA5138452.1"/>
    <property type="molecule type" value="Genomic_DNA"/>
</dbReference>
<reference evidence="3" key="1">
    <citation type="journal article" date="2019" name="Int. J. Syst. Evol. Microbiol.">
        <title>The Global Catalogue of Microorganisms (GCM) 10K type strain sequencing project: providing services to taxonomists for standard genome sequencing and annotation.</title>
        <authorList>
            <consortium name="The Broad Institute Genomics Platform"/>
            <consortium name="The Broad Institute Genome Sequencing Center for Infectious Disease"/>
            <person name="Wu L."/>
            <person name="Ma J."/>
        </authorList>
    </citation>
    <scope>NUCLEOTIDE SEQUENCE [LARGE SCALE GENOMIC DNA]</scope>
    <source>
        <strain evidence="3">JCM 18053</strain>
    </source>
</reference>
<evidence type="ECO:0000313" key="3">
    <source>
        <dbReference type="Proteomes" id="UP001499852"/>
    </source>
</evidence>
<accession>A0ABP9P3L5</accession>
<keyword evidence="3" id="KW-1185">Reference proteome</keyword>
<evidence type="ECO:0000256" key="1">
    <source>
        <dbReference type="ARBA" id="ARBA00006479"/>
    </source>
</evidence>
<comment type="similarity">
    <text evidence="1">Belongs to the ROK (NagC/XylR) family.</text>
</comment>
<dbReference type="InterPro" id="IPR000600">
    <property type="entry name" value="ROK"/>
</dbReference>
<comment type="caution">
    <text evidence="2">The sequence shown here is derived from an EMBL/GenBank/DDBJ whole genome shotgun (WGS) entry which is preliminary data.</text>
</comment>
<dbReference type="Proteomes" id="UP001499852">
    <property type="component" value="Unassembled WGS sequence"/>
</dbReference>
<dbReference type="Pfam" id="PF00480">
    <property type="entry name" value="ROK"/>
    <property type="match status" value="1"/>
</dbReference>
<sequence length="354" mass="36990">MLYLAMPAKAALKIKLKKKPGKKIKEKVLPALKAVPFWVGFDLGGTKMLACVLDADYNVLGTARKSTNGSDGQIKGRKKIVTAIQEAIAAAGVDPKGLQGIGIGCPGLVNPEKGILINAPNLGWKNMGLTGILRTAFKKPVAVLNDVDAGTFGEYKLGAGKGARSLLGIFPGTGVGSGFVYDGKLIMGRNVSAMELGMIYVPGTHLGSALPGAVMIEDLTSRLAVASQAGVACYRGQLPELDKKTRGNLRDIRSKALSAAYNSGEPAAVAMIRSSVAYLGMGIAAVVNLLAPDHITLGGGLVEEIPQVYLTLLKEEVNRYALPGLSRGIRYSLAKLGGNAVAIGSVAWLREQKP</sequence>
<proteinExistence type="inferred from homology"/>
<protein>
    <submittedName>
        <fullName evidence="2">ROK family protein</fullName>
    </submittedName>
</protein>
<dbReference type="SUPFAM" id="SSF53067">
    <property type="entry name" value="Actin-like ATPase domain"/>
    <property type="match status" value="1"/>
</dbReference>